<keyword evidence="1" id="KW-0812">Transmembrane</keyword>
<feature type="transmembrane region" description="Helical" evidence="1">
    <location>
        <begin position="83"/>
        <end position="101"/>
    </location>
</feature>
<dbReference type="InterPro" id="IPR005135">
    <property type="entry name" value="Endo/exonuclease/phosphatase"/>
</dbReference>
<accession>A0ABQ6BLT5</accession>
<dbReference type="SUPFAM" id="SSF56219">
    <property type="entry name" value="DNase I-like"/>
    <property type="match status" value="1"/>
</dbReference>
<feature type="domain" description="Endonuclease/exonuclease/phosphatase" evidence="2">
    <location>
        <begin position="118"/>
        <end position="319"/>
    </location>
</feature>
<comment type="caution">
    <text evidence="3">The sequence shown here is derived from an EMBL/GenBank/DDBJ whole genome shotgun (WGS) entry which is preliminary data.</text>
</comment>
<feature type="transmembrane region" description="Helical" evidence="1">
    <location>
        <begin position="27"/>
        <end position="46"/>
    </location>
</feature>
<feature type="transmembrane region" description="Helical" evidence="1">
    <location>
        <begin position="58"/>
        <end position="76"/>
    </location>
</feature>
<keyword evidence="4" id="KW-1185">Reference proteome</keyword>
<dbReference type="Proteomes" id="UP001156921">
    <property type="component" value="Unassembled WGS sequence"/>
</dbReference>
<evidence type="ECO:0000313" key="3">
    <source>
        <dbReference type="EMBL" id="GLS00729.1"/>
    </source>
</evidence>
<reference evidence="4" key="1">
    <citation type="journal article" date="2019" name="Int. J. Syst. Evol. Microbiol.">
        <title>The Global Catalogue of Microorganisms (GCM) 10K type strain sequencing project: providing services to taxonomists for standard genome sequencing and annotation.</title>
        <authorList>
            <consortium name="The Broad Institute Genomics Platform"/>
            <consortium name="The Broad Institute Genome Sequencing Center for Infectious Disease"/>
            <person name="Wu L."/>
            <person name="Ma J."/>
        </authorList>
    </citation>
    <scope>NUCLEOTIDE SEQUENCE [LARGE SCALE GENOMIC DNA]</scope>
    <source>
        <strain evidence="4">NBRC 110107</strain>
    </source>
</reference>
<sequence length="331" mass="35460">MTNPVHPERQGPRFTLPDWTRRRWLEALLLSGLIPVAGAAVLVLAGADNRAVDLLAQFTAPVLIATVLLTVGVGLLRMKAPAGLGALTSLLLALAVWPQWFPKAPAPDPDAAIVRVYSANIFYLNDDTARIRRSIEAADADIVVLIELASDPAREIDDLLAGYPHRAASMRLDQTRGPSRSVIASRWPLTARADSPGLHAVAATVRTPLGPVNVVGVHLTRPWPFVHSWGQISQTMALTAVVEGLDGPVVVAGDFNSVSSARIGKQIQRDIGLHPAPGFPGTWPDKLPSPLAITIDQVYASRDLAFVSRHLGRPTGSDHRPVVTEITRAAD</sequence>
<gene>
    <name evidence="3" type="ORF">GCM10007859_07370</name>
</gene>
<organism evidence="3 4">
    <name type="scientific">Brevundimonas denitrificans</name>
    <dbReference type="NCBI Taxonomy" id="1443434"/>
    <lineage>
        <taxon>Bacteria</taxon>
        <taxon>Pseudomonadati</taxon>
        <taxon>Pseudomonadota</taxon>
        <taxon>Alphaproteobacteria</taxon>
        <taxon>Caulobacterales</taxon>
        <taxon>Caulobacteraceae</taxon>
        <taxon>Brevundimonas</taxon>
    </lineage>
</organism>
<keyword evidence="1" id="KW-1133">Transmembrane helix</keyword>
<dbReference type="Pfam" id="PF03372">
    <property type="entry name" value="Exo_endo_phos"/>
    <property type="match status" value="1"/>
</dbReference>
<proteinExistence type="predicted"/>
<protein>
    <recommendedName>
        <fullName evidence="2">Endonuclease/exonuclease/phosphatase domain-containing protein</fullName>
    </recommendedName>
</protein>
<dbReference type="EMBL" id="BSOY01000010">
    <property type="protein sequence ID" value="GLS00729.1"/>
    <property type="molecule type" value="Genomic_DNA"/>
</dbReference>
<dbReference type="InterPro" id="IPR036691">
    <property type="entry name" value="Endo/exonu/phosph_ase_sf"/>
</dbReference>
<evidence type="ECO:0000313" key="4">
    <source>
        <dbReference type="Proteomes" id="UP001156921"/>
    </source>
</evidence>
<evidence type="ECO:0000259" key="2">
    <source>
        <dbReference type="Pfam" id="PF03372"/>
    </source>
</evidence>
<name>A0ABQ6BLT5_9CAUL</name>
<evidence type="ECO:0000256" key="1">
    <source>
        <dbReference type="SAM" id="Phobius"/>
    </source>
</evidence>
<dbReference type="Gene3D" id="3.60.10.10">
    <property type="entry name" value="Endonuclease/exonuclease/phosphatase"/>
    <property type="match status" value="1"/>
</dbReference>
<keyword evidence="1" id="KW-0472">Membrane</keyword>